<evidence type="ECO:0000313" key="9">
    <source>
        <dbReference type="EMBL" id="MCQ4043418.1"/>
    </source>
</evidence>
<organism evidence="9 10">
    <name type="scientific">Streptantibioticus rubrisoli</name>
    <dbReference type="NCBI Taxonomy" id="1387313"/>
    <lineage>
        <taxon>Bacteria</taxon>
        <taxon>Bacillati</taxon>
        <taxon>Actinomycetota</taxon>
        <taxon>Actinomycetes</taxon>
        <taxon>Kitasatosporales</taxon>
        <taxon>Streptomycetaceae</taxon>
        <taxon>Streptantibioticus</taxon>
    </lineage>
</organism>
<gene>
    <name evidence="9" type="ORF">NON19_15640</name>
</gene>
<keyword evidence="10" id="KW-1185">Reference proteome</keyword>
<dbReference type="PROSITE" id="PS50928">
    <property type="entry name" value="ABC_TM1"/>
    <property type="match status" value="1"/>
</dbReference>
<reference evidence="9 10" key="1">
    <citation type="submission" date="2022-06" db="EMBL/GenBank/DDBJ databases">
        <title>Draft genome sequence of type strain Streptomyces rubrisoli DSM 42083.</title>
        <authorList>
            <person name="Duangmal K."/>
            <person name="Klaysubun C."/>
        </authorList>
    </citation>
    <scope>NUCLEOTIDE SEQUENCE [LARGE SCALE GENOMIC DNA]</scope>
    <source>
        <strain evidence="9 10">DSM 42083</strain>
    </source>
</reference>
<evidence type="ECO:0000256" key="3">
    <source>
        <dbReference type="ARBA" id="ARBA00022475"/>
    </source>
</evidence>
<keyword evidence="5 7" id="KW-1133">Transmembrane helix</keyword>
<dbReference type="InterPro" id="IPR045621">
    <property type="entry name" value="BPD_transp_1_N"/>
</dbReference>
<evidence type="ECO:0000256" key="1">
    <source>
        <dbReference type="ARBA" id="ARBA00004651"/>
    </source>
</evidence>
<evidence type="ECO:0000256" key="6">
    <source>
        <dbReference type="ARBA" id="ARBA00023136"/>
    </source>
</evidence>
<evidence type="ECO:0000256" key="7">
    <source>
        <dbReference type="RuleBase" id="RU363032"/>
    </source>
</evidence>
<feature type="transmembrane region" description="Helical" evidence="7">
    <location>
        <begin position="12"/>
        <end position="34"/>
    </location>
</feature>
<keyword evidence="6 7" id="KW-0472">Membrane</keyword>
<comment type="caution">
    <text evidence="9">The sequence shown here is derived from an EMBL/GenBank/DDBJ whole genome shotgun (WGS) entry which is preliminary data.</text>
</comment>
<feature type="transmembrane region" description="Helical" evidence="7">
    <location>
        <begin position="211"/>
        <end position="230"/>
    </location>
</feature>
<evidence type="ECO:0000259" key="8">
    <source>
        <dbReference type="PROSITE" id="PS50928"/>
    </source>
</evidence>
<dbReference type="InterPro" id="IPR000515">
    <property type="entry name" value="MetI-like"/>
</dbReference>
<protein>
    <submittedName>
        <fullName evidence="9">ABC transporter permease</fullName>
    </submittedName>
</protein>
<evidence type="ECO:0000256" key="4">
    <source>
        <dbReference type="ARBA" id="ARBA00022692"/>
    </source>
</evidence>
<sequence>MSKQSGSLRRYILTRIALAVPMVFILLVLVFVMMRVAPGDPIAASQGGKLSAVELAARRHAAGFDRPLYVQFWEYLKSVGTLNFGTTFSDNLSVRDVIIQRGGATLSLSLGALLVAIVIGVPVGLLAGRFRDRGIDVTGRLFAIVTYAAPAFVLGLLAQLAFGANGLGLLPTSGQSSLLVGLNVPTTTHILILDAAIAGDWSAVGDIAQHLVLPSVTLGLIIVGVFIRMIRVNVIQTLQGDYVEAARARGIKETAVVTRHAFRNALVPVVTVLGLQVAMLLGGSVLTEKTFNWPGIGQALITYINARDYAAVQGIVTVFALVVVVISMLIDFVNALIDPRVRY</sequence>
<keyword evidence="2 7" id="KW-0813">Transport</keyword>
<dbReference type="Gene3D" id="1.10.3720.10">
    <property type="entry name" value="MetI-like"/>
    <property type="match status" value="1"/>
</dbReference>
<feature type="transmembrane region" description="Helical" evidence="7">
    <location>
        <begin position="315"/>
        <end position="337"/>
    </location>
</feature>
<proteinExistence type="inferred from homology"/>
<feature type="transmembrane region" description="Helical" evidence="7">
    <location>
        <begin position="106"/>
        <end position="128"/>
    </location>
</feature>
<evidence type="ECO:0000256" key="2">
    <source>
        <dbReference type="ARBA" id="ARBA00022448"/>
    </source>
</evidence>
<accession>A0ABT1PDH5</accession>
<dbReference type="Pfam" id="PF00528">
    <property type="entry name" value="BPD_transp_1"/>
    <property type="match status" value="1"/>
</dbReference>
<dbReference type="EMBL" id="JANFNH010000016">
    <property type="protein sequence ID" value="MCQ4043418.1"/>
    <property type="molecule type" value="Genomic_DNA"/>
</dbReference>
<dbReference type="Pfam" id="PF19300">
    <property type="entry name" value="BPD_transp_1_N"/>
    <property type="match status" value="1"/>
</dbReference>
<feature type="transmembrane region" description="Helical" evidence="7">
    <location>
        <begin position="265"/>
        <end position="286"/>
    </location>
</feature>
<evidence type="ECO:0000313" key="10">
    <source>
        <dbReference type="Proteomes" id="UP001206206"/>
    </source>
</evidence>
<comment type="subcellular location">
    <subcellularLocation>
        <location evidence="1 7">Cell membrane</location>
        <topology evidence="1 7">Multi-pass membrane protein</topology>
    </subcellularLocation>
</comment>
<dbReference type="PANTHER" id="PTHR43163">
    <property type="entry name" value="DIPEPTIDE TRANSPORT SYSTEM PERMEASE PROTEIN DPPB-RELATED"/>
    <property type="match status" value="1"/>
</dbReference>
<dbReference type="RefSeq" id="WP_255928518.1">
    <property type="nucleotide sequence ID" value="NZ_JANFNH010000016.1"/>
</dbReference>
<feature type="transmembrane region" description="Helical" evidence="7">
    <location>
        <begin position="140"/>
        <end position="162"/>
    </location>
</feature>
<keyword evidence="3" id="KW-1003">Cell membrane</keyword>
<dbReference type="CDD" id="cd06261">
    <property type="entry name" value="TM_PBP2"/>
    <property type="match status" value="1"/>
</dbReference>
<dbReference type="Proteomes" id="UP001206206">
    <property type="component" value="Unassembled WGS sequence"/>
</dbReference>
<name>A0ABT1PDH5_9ACTN</name>
<dbReference type="SUPFAM" id="SSF161098">
    <property type="entry name" value="MetI-like"/>
    <property type="match status" value="1"/>
</dbReference>
<feature type="domain" description="ABC transmembrane type-1" evidence="8">
    <location>
        <begin position="102"/>
        <end position="334"/>
    </location>
</feature>
<dbReference type="InterPro" id="IPR035906">
    <property type="entry name" value="MetI-like_sf"/>
</dbReference>
<dbReference type="PANTHER" id="PTHR43163:SF6">
    <property type="entry name" value="DIPEPTIDE TRANSPORT SYSTEM PERMEASE PROTEIN DPPB-RELATED"/>
    <property type="match status" value="1"/>
</dbReference>
<evidence type="ECO:0000256" key="5">
    <source>
        <dbReference type="ARBA" id="ARBA00022989"/>
    </source>
</evidence>
<keyword evidence="4 7" id="KW-0812">Transmembrane</keyword>
<comment type="similarity">
    <text evidence="7">Belongs to the binding-protein-dependent transport system permease family.</text>
</comment>